<evidence type="ECO:0000259" key="1">
    <source>
        <dbReference type="Pfam" id="PF07727"/>
    </source>
</evidence>
<sequence>APVIEVRARSTRTRQVPTRLQECELVNDNEVNEESELVHFALLAGDEPINYIEALKDKKWKKAMEEELTVIERNQTWEIMELPSDKKAIEVKWIFKLKLNPDGSIAKHKTRLVARGLIFAEGRVIYFKI</sequence>
<comment type="caution">
    <text evidence="2">The sequence shown here is derived from an EMBL/GenBank/DDBJ whole genome shotgun (WGS) entry which is preliminary data.</text>
</comment>
<dbReference type="Proteomes" id="UP000265520">
    <property type="component" value="Unassembled WGS sequence"/>
</dbReference>
<reference evidence="2 3" key="1">
    <citation type="journal article" date="2018" name="Front. Plant Sci.">
        <title>Red Clover (Trifolium pratense) and Zigzag Clover (T. medium) - A Picture of Genomic Similarities and Differences.</title>
        <authorList>
            <person name="Dluhosova J."/>
            <person name="Istvanek J."/>
            <person name="Nedelnik J."/>
            <person name="Repkova J."/>
        </authorList>
    </citation>
    <scope>NUCLEOTIDE SEQUENCE [LARGE SCALE GENOMIC DNA]</scope>
    <source>
        <strain evidence="3">cv. 10/8</strain>
        <tissue evidence="2">Leaf</tissue>
    </source>
</reference>
<dbReference type="EMBL" id="LXQA010181267">
    <property type="protein sequence ID" value="MCI30661.1"/>
    <property type="molecule type" value="Genomic_DNA"/>
</dbReference>
<dbReference type="InterPro" id="IPR013103">
    <property type="entry name" value="RVT_2"/>
</dbReference>
<dbReference type="AlphaFoldDB" id="A0A392R267"/>
<feature type="non-terminal residue" evidence="2">
    <location>
        <position position="1"/>
    </location>
</feature>
<keyword evidence="3" id="KW-1185">Reference proteome</keyword>
<proteinExistence type="predicted"/>
<organism evidence="2 3">
    <name type="scientific">Trifolium medium</name>
    <dbReference type="NCBI Taxonomy" id="97028"/>
    <lineage>
        <taxon>Eukaryota</taxon>
        <taxon>Viridiplantae</taxon>
        <taxon>Streptophyta</taxon>
        <taxon>Embryophyta</taxon>
        <taxon>Tracheophyta</taxon>
        <taxon>Spermatophyta</taxon>
        <taxon>Magnoliopsida</taxon>
        <taxon>eudicotyledons</taxon>
        <taxon>Gunneridae</taxon>
        <taxon>Pentapetalae</taxon>
        <taxon>rosids</taxon>
        <taxon>fabids</taxon>
        <taxon>Fabales</taxon>
        <taxon>Fabaceae</taxon>
        <taxon>Papilionoideae</taxon>
        <taxon>50 kb inversion clade</taxon>
        <taxon>NPAAA clade</taxon>
        <taxon>Hologalegina</taxon>
        <taxon>IRL clade</taxon>
        <taxon>Trifolieae</taxon>
        <taxon>Trifolium</taxon>
    </lineage>
</organism>
<accession>A0A392R267</accession>
<feature type="domain" description="Reverse transcriptase Ty1/copia-type" evidence="1">
    <location>
        <begin position="74"/>
        <end position="118"/>
    </location>
</feature>
<evidence type="ECO:0000313" key="2">
    <source>
        <dbReference type="EMBL" id="MCI30661.1"/>
    </source>
</evidence>
<name>A0A392R267_9FABA</name>
<dbReference type="Pfam" id="PF07727">
    <property type="entry name" value="RVT_2"/>
    <property type="match status" value="1"/>
</dbReference>
<evidence type="ECO:0000313" key="3">
    <source>
        <dbReference type="Proteomes" id="UP000265520"/>
    </source>
</evidence>
<protein>
    <submittedName>
        <fullName evidence="2">Copia-type polyprotein</fullName>
    </submittedName>
</protein>